<feature type="region of interest" description="Disordered" evidence="1">
    <location>
        <begin position="1"/>
        <end position="60"/>
    </location>
</feature>
<protein>
    <submittedName>
        <fullName evidence="2">Uncharacterized protein</fullName>
    </submittedName>
</protein>
<feature type="compositionally biased region" description="Basic residues" evidence="1">
    <location>
        <begin position="109"/>
        <end position="120"/>
    </location>
</feature>
<organism evidence="2">
    <name type="scientific">Lygus hesperus</name>
    <name type="common">Western plant bug</name>
    <dbReference type="NCBI Taxonomy" id="30085"/>
    <lineage>
        <taxon>Eukaryota</taxon>
        <taxon>Metazoa</taxon>
        <taxon>Ecdysozoa</taxon>
        <taxon>Arthropoda</taxon>
        <taxon>Hexapoda</taxon>
        <taxon>Insecta</taxon>
        <taxon>Pterygota</taxon>
        <taxon>Neoptera</taxon>
        <taxon>Paraneoptera</taxon>
        <taxon>Hemiptera</taxon>
        <taxon>Heteroptera</taxon>
        <taxon>Panheteroptera</taxon>
        <taxon>Cimicomorpha</taxon>
        <taxon>Miridae</taxon>
        <taxon>Mirini</taxon>
        <taxon>Lygus</taxon>
    </lineage>
</organism>
<name>A0A146M6H2_LYGHE</name>
<evidence type="ECO:0000313" key="2">
    <source>
        <dbReference type="EMBL" id="JAQ14895.1"/>
    </source>
</evidence>
<proteinExistence type="predicted"/>
<sequence>LNMASQPYYHPPTTTTITNNQDQDGGKRMTGTQADRYTPHDRSKHSVKHDELVVGNPPGNHITSYSTGHCSDISHDNTIPVSLHGHINDCTDSDMNIIYSDTSTPNNRISHHRKDRRRGI</sequence>
<dbReference type="AlphaFoldDB" id="A0A146M6H2"/>
<reference evidence="2" key="1">
    <citation type="journal article" date="2016" name="Gigascience">
        <title>De novo construction of an expanded transcriptome assembly for the western tarnished plant bug, Lygus hesperus.</title>
        <authorList>
            <person name="Tassone E.E."/>
            <person name="Geib S.M."/>
            <person name="Hall B."/>
            <person name="Fabrick J.A."/>
            <person name="Brent C.S."/>
            <person name="Hull J.J."/>
        </authorList>
    </citation>
    <scope>NUCLEOTIDE SEQUENCE</scope>
</reference>
<feature type="compositionally biased region" description="Low complexity" evidence="1">
    <location>
        <begin position="11"/>
        <end position="23"/>
    </location>
</feature>
<feature type="region of interest" description="Disordered" evidence="1">
    <location>
        <begin position="100"/>
        <end position="120"/>
    </location>
</feature>
<feature type="non-terminal residue" evidence="2">
    <location>
        <position position="1"/>
    </location>
</feature>
<gene>
    <name evidence="2" type="ORF">g.98476</name>
</gene>
<accession>A0A146M6H2</accession>
<feature type="non-terminal residue" evidence="2">
    <location>
        <position position="120"/>
    </location>
</feature>
<evidence type="ECO:0000256" key="1">
    <source>
        <dbReference type="SAM" id="MobiDB-lite"/>
    </source>
</evidence>
<dbReference type="EMBL" id="GDHC01003734">
    <property type="protein sequence ID" value="JAQ14895.1"/>
    <property type="molecule type" value="Transcribed_RNA"/>
</dbReference>